<comment type="caution">
    <text evidence="3">The sequence shown here is derived from an EMBL/GenBank/DDBJ whole genome shotgun (WGS) entry which is preliminary data.</text>
</comment>
<feature type="region of interest" description="Disordered" evidence="1">
    <location>
        <begin position="193"/>
        <end position="238"/>
    </location>
</feature>
<dbReference type="Proteomes" id="UP000474640">
    <property type="component" value="Unassembled WGS sequence"/>
</dbReference>
<organism evidence="3 4">
    <name type="scientific">Orbilia oligospora</name>
    <name type="common">Nematode-trapping fungus</name>
    <name type="synonym">Arthrobotrys oligospora</name>
    <dbReference type="NCBI Taxonomy" id="2813651"/>
    <lineage>
        <taxon>Eukaryota</taxon>
        <taxon>Fungi</taxon>
        <taxon>Dikarya</taxon>
        <taxon>Ascomycota</taxon>
        <taxon>Pezizomycotina</taxon>
        <taxon>Orbiliomycetes</taxon>
        <taxon>Orbiliales</taxon>
        <taxon>Orbiliaceae</taxon>
        <taxon>Orbilia</taxon>
    </lineage>
</organism>
<dbReference type="AlphaFoldDB" id="A0A7C8R8N6"/>
<name>A0A7C8R8N6_ORBOL</name>
<evidence type="ECO:0000256" key="2">
    <source>
        <dbReference type="SAM" id="SignalP"/>
    </source>
</evidence>
<evidence type="ECO:0000313" key="4">
    <source>
        <dbReference type="Proteomes" id="UP000474640"/>
    </source>
</evidence>
<keyword evidence="2" id="KW-0732">Signal</keyword>
<dbReference type="OrthoDB" id="5328524at2759"/>
<gene>
    <name evidence="3" type="ORF">TWF970_006167</name>
</gene>
<evidence type="ECO:0000313" key="3">
    <source>
        <dbReference type="EMBL" id="KAF3276574.1"/>
    </source>
</evidence>
<feature type="region of interest" description="Disordered" evidence="1">
    <location>
        <begin position="28"/>
        <end position="57"/>
    </location>
</feature>
<proteinExistence type="predicted"/>
<protein>
    <submittedName>
        <fullName evidence="3">Uncharacterized protein</fullName>
    </submittedName>
</protein>
<feature type="compositionally biased region" description="Polar residues" evidence="1">
    <location>
        <begin position="36"/>
        <end position="46"/>
    </location>
</feature>
<feature type="signal peptide" evidence="2">
    <location>
        <begin position="1"/>
        <end position="19"/>
    </location>
</feature>
<feature type="compositionally biased region" description="Basic and acidic residues" evidence="1">
    <location>
        <begin position="285"/>
        <end position="299"/>
    </location>
</feature>
<feature type="region of interest" description="Disordered" evidence="1">
    <location>
        <begin position="276"/>
        <end position="306"/>
    </location>
</feature>
<reference evidence="3 4" key="1">
    <citation type="submission" date="2020-01" db="EMBL/GenBank/DDBJ databases">
        <authorList>
            <person name="Palmer J.M."/>
        </authorList>
    </citation>
    <scope>NUCLEOTIDE SEQUENCE [LARGE SCALE GENOMIC DNA]</scope>
    <source>
        <strain evidence="3 4">TWF970</strain>
    </source>
</reference>
<sequence length="325" mass="36257">MLNLFFLILQISTLQPILSSPVSIHPLENPPELTTPDLNKTTSGVTPNPKKRGPPDGWYTKGGYLTCLTIDEVITRWREQSYPANIGPIRPGDYRFLHNVLENSPRHHVVEFISTFIDHCQECACSSRDNDETGNAILKPPEMSPELTLCETQEKANSCMYLFGCTCQVLIFPKDDPEVTAASLFSALNQPFMPPLRSHSQQKKTRRRRKGMFNPTDLAGIAEGNEHSRGGAAGSSREKWLVPGVKEPFWLEGPDEEPTGDSRNWFRGLNGDLRSISGSSSALRKRNDLEDQTPNHDIEEGNGIAQAENIGAGANKTIEDFKYKY</sequence>
<feature type="compositionally biased region" description="Basic residues" evidence="1">
    <location>
        <begin position="200"/>
        <end position="211"/>
    </location>
</feature>
<feature type="chain" id="PRO_5028987119" evidence="2">
    <location>
        <begin position="20"/>
        <end position="325"/>
    </location>
</feature>
<evidence type="ECO:0000256" key="1">
    <source>
        <dbReference type="SAM" id="MobiDB-lite"/>
    </source>
</evidence>
<dbReference type="EMBL" id="JAABOJ010000032">
    <property type="protein sequence ID" value="KAF3276574.1"/>
    <property type="molecule type" value="Genomic_DNA"/>
</dbReference>
<accession>A0A7C8R8N6</accession>